<protein>
    <recommendedName>
        <fullName evidence="2">NADH:ubiquinone oxidoreductase intermediate-associated protein 30 domain-containing protein</fullName>
    </recommendedName>
</protein>
<reference evidence="3 4" key="1">
    <citation type="submission" date="2016-01" db="EMBL/GenBank/DDBJ databases">
        <title>Draft genome of the antarctic isolate Shewanella frigidimarina Ag06-30.</title>
        <authorList>
            <person name="Parmeciano Di Noto G."/>
            <person name="Vazquez S."/>
            <person name="Mac Cormack W."/>
            <person name="Iriarte A."/>
            <person name="Quiroga C."/>
        </authorList>
    </citation>
    <scope>NUCLEOTIDE SEQUENCE [LARGE SCALE GENOMIC DNA]</scope>
    <source>
        <strain evidence="3 4">Ag06-30</strain>
    </source>
</reference>
<dbReference type="PANTHER" id="PTHR13194">
    <property type="entry name" value="COMPLEX I INTERMEDIATE-ASSOCIATED PROTEIN 30"/>
    <property type="match status" value="1"/>
</dbReference>
<dbReference type="AlphaFoldDB" id="A0A119CZ64"/>
<accession>A0A119CZ64</accession>
<evidence type="ECO:0000313" key="3">
    <source>
        <dbReference type="EMBL" id="KVX00892.1"/>
    </source>
</evidence>
<evidence type="ECO:0000256" key="1">
    <source>
        <dbReference type="ARBA" id="ARBA00007884"/>
    </source>
</evidence>
<comment type="caution">
    <text evidence="3">The sequence shown here is derived from an EMBL/GenBank/DDBJ whole genome shotgun (WGS) entry which is preliminary data.</text>
</comment>
<dbReference type="SUPFAM" id="SSF49785">
    <property type="entry name" value="Galactose-binding domain-like"/>
    <property type="match status" value="1"/>
</dbReference>
<dbReference type="Proteomes" id="UP000055702">
    <property type="component" value="Unassembled WGS sequence"/>
</dbReference>
<organism evidence="3">
    <name type="scientific">Shewanella frigidimarina</name>
    <dbReference type="NCBI Taxonomy" id="56812"/>
    <lineage>
        <taxon>Bacteria</taxon>
        <taxon>Pseudomonadati</taxon>
        <taxon>Pseudomonadota</taxon>
        <taxon>Gammaproteobacteria</taxon>
        <taxon>Alteromonadales</taxon>
        <taxon>Shewanellaceae</taxon>
        <taxon>Shewanella</taxon>
    </lineage>
</organism>
<dbReference type="EMBL" id="LRDC01000031">
    <property type="protein sequence ID" value="KVX00892.1"/>
    <property type="molecule type" value="Genomic_DNA"/>
</dbReference>
<dbReference type="InterPro" id="IPR013857">
    <property type="entry name" value="NADH-UbQ_OxRdtase-assoc_prot30"/>
</dbReference>
<dbReference type="InterPro" id="IPR008979">
    <property type="entry name" value="Galactose-bd-like_sf"/>
</dbReference>
<proteinExistence type="inferred from homology"/>
<dbReference type="Pfam" id="PF08547">
    <property type="entry name" value="CIA30"/>
    <property type="match status" value="1"/>
</dbReference>
<evidence type="ECO:0000259" key="2">
    <source>
        <dbReference type="Pfam" id="PF08547"/>
    </source>
</evidence>
<name>A0A119CZ64_SHEFR</name>
<dbReference type="RefSeq" id="WP_059746632.1">
    <property type="nucleotide sequence ID" value="NZ_LRDC01000031.1"/>
</dbReference>
<dbReference type="PANTHER" id="PTHR13194:SF19">
    <property type="entry name" value="NAD(P)-BINDING ROSSMANN-FOLD SUPERFAMILY PROTEIN"/>
    <property type="match status" value="1"/>
</dbReference>
<comment type="similarity">
    <text evidence="1">Belongs to the CIA30 family.</text>
</comment>
<evidence type="ECO:0000313" key="4">
    <source>
        <dbReference type="Proteomes" id="UP000055702"/>
    </source>
</evidence>
<feature type="domain" description="NADH:ubiquinone oxidoreductase intermediate-associated protein 30" evidence="2">
    <location>
        <begin position="43"/>
        <end position="194"/>
    </location>
</feature>
<gene>
    <name evidence="3" type="ORF">AWJ07_19105</name>
</gene>
<sequence>MGSLNANNRHVCQTIPIGIATAVGVLLLIGQPVWSASEDNMLFHFTDPSHFTAWNINNDTLMGGISQSQIKLNEQQALLFSGQVSLANNGGFASTESSFIHQIADASLLTITAKGDGKIYQIRLKTPNLSYGEAYVANVNTQADTLTQHTFTPADFTVSFRGRAVTNAPTLNFEDIDRIGFLVAQKQQGPFIIELHSIQFDR</sequence>
<dbReference type="InterPro" id="IPR039131">
    <property type="entry name" value="NDUFAF1"/>
</dbReference>